<keyword evidence="2" id="KW-1185">Reference proteome</keyword>
<dbReference type="GO" id="GO:0045087">
    <property type="term" value="P:innate immune response"/>
    <property type="evidence" value="ECO:0007669"/>
    <property type="project" value="TreeGrafter"/>
</dbReference>
<dbReference type="Gene3D" id="3.20.20.80">
    <property type="entry name" value="Glycosidases"/>
    <property type="match status" value="1"/>
</dbReference>
<accession>A0AAV5W405</accession>
<dbReference type="AlphaFoldDB" id="A0AAV5W405"/>
<protein>
    <submittedName>
        <fullName evidence="1">Uncharacterized protein</fullName>
    </submittedName>
</protein>
<proteinExistence type="predicted"/>
<dbReference type="GO" id="GO:0007165">
    <property type="term" value="P:signal transduction"/>
    <property type="evidence" value="ECO:0007669"/>
    <property type="project" value="TreeGrafter"/>
</dbReference>
<gene>
    <name evidence="1" type="ORF">PFISCL1PPCAC_16788</name>
</gene>
<dbReference type="SUPFAM" id="SSF51445">
    <property type="entry name" value="(Trans)glycosidases"/>
    <property type="match status" value="1"/>
</dbReference>
<dbReference type="InterPro" id="IPR051595">
    <property type="entry name" value="GH25_Enzymes"/>
</dbReference>
<reference evidence="1" key="1">
    <citation type="submission" date="2023-10" db="EMBL/GenBank/DDBJ databases">
        <title>Genome assembly of Pristionchus species.</title>
        <authorList>
            <person name="Yoshida K."/>
            <person name="Sommer R.J."/>
        </authorList>
    </citation>
    <scope>NUCLEOTIDE SEQUENCE</scope>
    <source>
        <strain evidence="1">RS5133</strain>
    </source>
</reference>
<evidence type="ECO:0000313" key="2">
    <source>
        <dbReference type="Proteomes" id="UP001432322"/>
    </source>
</evidence>
<dbReference type="PANTHER" id="PTHR23208:SF36">
    <property type="entry name" value="LYSOZYME-RELATED"/>
    <property type="match status" value="1"/>
</dbReference>
<dbReference type="EMBL" id="BTSY01000004">
    <property type="protein sequence ID" value="GMT25491.1"/>
    <property type="molecule type" value="Genomic_DNA"/>
</dbReference>
<name>A0AAV5W405_9BILA</name>
<dbReference type="InterPro" id="IPR017853">
    <property type="entry name" value="GH"/>
</dbReference>
<feature type="non-terminal residue" evidence="1">
    <location>
        <position position="130"/>
    </location>
</feature>
<dbReference type="PANTHER" id="PTHR23208">
    <property type="entry name" value="LYSOZYME PROTEIN"/>
    <property type="match status" value="1"/>
</dbReference>
<evidence type="ECO:0000313" key="1">
    <source>
        <dbReference type="EMBL" id="GMT25491.1"/>
    </source>
</evidence>
<dbReference type="Proteomes" id="UP001432322">
    <property type="component" value="Unassembled WGS sequence"/>
</dbReference>
<organism evidence="1 2">
    <name type="scientific">Pristionchus fissidentatus</name>
    <dbReference type="NCBI Taxonomy" id="1538716"/>
    <lineage>
        <taxon>Eukaryota</taxon>
        <taxon>Metazoa</taxon>
        <taxon>Ecdysozoa</taxon>
        <taxon>Nematoda</taxon>
        <taxon>Chromadorea</taxon>
        <taxon>Rhabditida</taxon>
        <taxon>Rhabditina</taxon>
        <taxon>Diplogasteromorpha</taxon>
        <taxon>Diplogasteroidea</taxon>
        <taxon>Neodiplogasteridae</taxon>
        <taxon>Pristionchus</taxon>
    </lineage>
</organism>
<feature type="non-terminal residue" evidence="1">
    <location>
        <position position="1"/>
    </location>
</feature>
<sequence>ILFLLSVAPSSDGIGLDIITVINTVIELRSSNAQFNDIWIQVDRMNWKTDKDFNRQFILDMMDQTKAMRLTPGIFTNQTVWERAVGKDWRGVSQYRLWWKSEGKRTISGWIPFGGWILPYMRQYARDVAV</sequence>
<comment type="caution">
    <text evidence="1">The sequence shown here is derived from an EMBL/GenBank/DDBJ whole genome shotgun (WGS) entry which is preliminary data.</text>
</comment>